<protein>
    <recommendedName>
        <fullName evidence="7">Homeobox domain-containing protein</fullName>
    </recommendedName>
</protein>
<gene>
    <name evidence="8" type="ORF">UJA718_LOCUS35741</name>
</gene>
<dbReference type="Gene3D" id="1.10.10.60">
    <property type="entry name" value="Homeodomain-like"/>
    <property type="match status" value="1"/>
</dbReference>
<evidence type="ECO:0000256" key="5">
    <source>
        <dbReference type="PROSITE-ProRule" id="PRU00108"/>
    </source>
</evidence>
<accession>A0A821HU72</accession>
<feature type="non-terminal residue" evidence="8">
    <location>
        <position position="188"/>
    </location>
</feature>
<keyword evidence="9" id="KW-1185">Reference proteome</keyword>
<dbReference type="PANTHER" id="PTHR46892">
    <property type="entry name" value="VISUAL SYSTEM HOMEOBOX 2"/>
    <property type="match status" value="1"/>
</dbReference>
<dbReference type="GO" id="GO:0006357">
    <property type="term" value="P:regulation of transcription by RNA polymerase II"/>
    <property type="evidence" value="ECO:0007669"/>
    <property type="project" value="TreeGrafter"/>
</dbReference>
<feature type="domain" description="Homeobox" evidence="7">
    <location>
        <begin position="132"/>
        <end position="188"/>
    </location>
</feature>
<comment type="caution">
    <text evidence="8">The sequence shown here is derived from an EMBL/GenBank/DDBJ whole genome shotgun (WGS) entry which is preliminary data.</text>
</comment>
<evidence type="ECO:0000256" key="2">
    <source>
        <dbReference type="ARBA" id="ARBA00023125"/>
    </source>
</evidence>
<dbReference type="FunFam" id="1.10.10.60:FF:000679">
    <property type="entry name" value="Homeobox protein aristaless"/>
    <property type="match status" value="1"/>
</dbReference>
<dbReference type="PANTHER" id="PTHR46892:SF3">
    <property type="entry name" value="VISUAL SYSTEM HOMEOBOX 2"/>
    <property type="match status" value="1"/>
</dbReference>
<evidence type="ECO:0000313" key="8">
    <source>
        <dbReference type="EMBL" id="CAF4690822.1"/>
    </source>
</evidence>
<dbReference type="Pfam" id="PF00046">
    <property type="entry name" value="Homeodomain"/>
    <property type="match status" value="1"/>
</dbReference>
<dbReference type="GO" id="GO:0005634">
    <property type="term" value="C:nucleus"/>
    <property type="evidence" value="ECO:0007669"/>
    <property type="project" value="UniProtKB-SubCell"/>
</dbReference>
<dbReference type="SUPFAM" id="SSF46689">
    <property type="entry name" value="Homeodomain-like"/>
    <property type="match status" value="1"/>
</dbReference>
<proteinExistence type="predicted"/>
<dbReference type="InterPro" id="IPR052294">
    <property type="entry name" value="VSX_homeobox_regulators"/>
</dbReference>
<evidence type="ECO:0000259" key="7">
    <source>
        <dbReference type="PROSITE" id="PS50071"/>
    </source>
</evidence>
<dbReference type="CDD" id="cd00086">
    <property type="entry name" value="homeodomain"/>
    <property type="match status" value="1"/>
</dbReference>
<dbReference type="EMBL" id="CAJOBP010033758">
    <property type="protein sequence ID" value="CAF4690822.1"/>
    <property type="molecule type" value="Genomic_DNA"/>
</dbReference>
<sequence length="188" mass="21652">YPQQLSSTNTRTTTFAIQELLNLTSTDLAAARAYADHQAYAAYLSRSSLFPSYQHSTETFTNRDISITPTHQPHTNFFQPFSSTNRNTLLKSLPGNIDEDEKIINNANEFDSNNGKFNTNGTQSNISNKRKQCKRRHRTTFSSNQVDELEKAFKDVHYPDIFARELLAVKTDLPEDRIQVWFQNRRAK</sequence>
<dbReference type="SMART" id="SM00389">
    <property type="entry name" value="HOX"/>
    <property type="match status" value="1"/>
</dbReference>
<dbReference type="InterPro" id="IPR001356">
    <property type="entry name" value="HD"/>
</dbReference>
<keyword evidence="2 5" id="KW-0238">DNA-binding</keyword>
<evidence type="ECO:0000256" key="1">
    <source>
        <dbReference type="ARBA" id="ARBA00004123"/>
    </source>
</evidence>
<keyword evidence="4 5" id="KW-0539">Nucleus</keyword>
<evidence type="ECO:0000256" key="4">
    <source>
        <dbReference type="ARBA" id="ARBA00023242"/>
    </source>
</evidence>
<dbReference type="PROSITE" id="PS50071">
    <property type="entry name" value="HOMEOBOX_2"/>
    <property type="match status" value="1"/>
</dbReference>
<dbReference type="Proteomes" id="UP000663873">
    <property type="component" value="Unassembled WGS sequence"/>
</dbReference>
<evidence type="ECO:0000256" key="3">
    <source>
        <dbReference type="ARBA" id="ARBA00023155"/>
    </source>
</evidence>
<evidence type="ECO:0000256" key="6">
    <source>
        <dbReference type="RuleBase" id="RU000682"/>
    </source>
</evidence>
<reference evidence="8" key="1">
    <citation type="submission" date="2021-02" db="EMBL/GenBank/DDBJ databases">
        <authorList>
            <person name="Nowell W R."/>
        </authorList>
    </citation>
    <scope>NUCLEOTIDE SEQUENCE</scope>
</reference>
<evidence type="ECO:0000313" key="9">
    <source>
        <dbReference type="Proteomes" id="UP000663873"/>
    </source>
</evidence>
<dbReference type="AlphaFoldDB" id="A0A821HU72"/>
<feature type="non-terminal residue" evidence="8">
    <location>
        <position position="1"/>
    </location>
</feature>
<comment type="subcellular location">
    <subcellularLocation>
        <location evidence="1 5 6">Nucleus</location>
    </subcellularLocation>
</comment>
<dbReference type="GO" id="GO:1990837">
    <property type="term" value="F:sequence-specific double-stranded DNA binding"/>
    <property type="evidence" value="ECO:0007669"/>
    <property type="project" value="TreeGrafter"/>
</dbReference>
<dbReference type="InterPro" id="IPR009057">
    <property type="entry name" value="Homeodomain-like_sf"/>
</dbReference>
<keyword evidence="3 5" id="KW-0371">Homeobox</keyword>
<name>A0A821HU72_9BILA</name>
<organism evidence="8 9">
    <name type="scientific">Rotaria socialis</name>
    <dbReference type="NCBI Taxonomy" id="392032"/>
    <lineage>
        <taxon>Eukaryota</taxon>
        <taxon>Metazoa</taxon>
        <taxon>Spiralia</taxon>
        <taxon>Gnathifera</taxon>
        <taxon>Rotifera</taxon>
        <taxon>Eurotatoria</taxon>
        <taxon>Bdelloidea</taxon>
        <taxon>Philodinida</taxon>
        <taxon>Philodinidae</taxon>
        <taxon>Rotaria</taxon>
    </lineage>
</organism>